<comment type="similarity">
    <text evidence="2">Belongs to the methylmalonyl-CoA mutase family.</text>
</comment>
<keyword evidence="8" id="KW-1185">Reference proteome</keyword>
<dbReference type="InterPro" id="IPR006099">
    <property type="entry name" value="MeMalonylCoA_mutase_a/b_cat"/>
</dbReference>
<comment type="caution">
    <text evidence="7">The sequence shown here is derived from an EMBL/GenBank/DDBJ whole genome shotgun (WGS) entry which is preliminary data.</text>
</comment>
<dbReference type="AlphaFoldDB" id="A0A494Z0X7"/>
<reference evidence="7 8" key="1">
    <citation type="journal article" date="2016" name="Antonie Van Leeuwenhoek">
        <title>Lysinibacillus endophyticus sp. nov., an indole-3-acetic acid producing endophytic bacterium isolated from corn root (Zea mays cv. Xinken-5).</title>
        <authorList>
            <person name="Yu J."/>
            <person name="Guan X."/>
            <person name="Liu C."/>
            <person name="Xiang W."/>
            <person name="Yu Z."/>
            <person name="Liu X."/>
            <person name="Wang G."/>
        </authorList>
    </citation>
    <scope>NUCLEOTIDE SEQUENCE [LARGE SCALE GENOMIC DNA]</scope>
    <source>
        <strain evidence="7 8">DSM 100506</strain>
    </source>
</reference>
<keyword evidence="4" id="KW-0413">Isomerase</keyword>
<dbReference type="Proteomes" id="UP000272238">
    <property type="component" value="Unassembled WGS sequence"/>
</dbReference>
<dbReference type="Gene3D" id="3.20.20.240">
    <property type="entry name" value="Methylmalonyl-CoA mutase"/>
    <property type="match status" value="1"/>
</dbReference>
<evidence type="ECO:0000259" key="6">
    <source>
        <dbReference type="Pfam" id="PF01642"/>
    </source>
</evidence>
<evidence type="ECO:0000313" key="7">
    <source>
        <dbReference type="EMBL" id="RKQ15938.1"/>
    </source>
</evidence>
<accession>A0A494Z0X7</accession>
<name>A0A494Z0X7_9BACL</name>
<proteinExistence type="inferred from homology"/>
<dbReference type="Pfam" id="PF01642">
    <property type="entry name" value="MM_CoA_mutase"/>
    <property type="match status" value="1"/>
</dbReference>
<sequence>MSIKMKDIQFQTASYEQWKEEAIKALKGKPFESLFTKLAEDVTLSPLYTQETLVDKIGDELEKQIATIRSLKSSEGLQAAQQIYGDTSEQFFSNLEDSIERGNNCLTIDARTNFEWNDTNLEKLATYLVQNPFKFIIQNKNDSLLQVFNKIENKEKVQGFIISESPIELDGFENVRTVSANTVTYHYEGANAVQELAIALAIAAKEIKDGDFEQFSKNFFVNFAIDTQFFAEVAKLRAFKVLWKAFAAAYGVNNPVAIPVVAENSLRSYSKLDVYVNLLRAGNEAFSGLIGGADFFTVHPHDVLSKPTDKSIRIARNVLLVIKEESQVENVLDPAGGSYFLETLTAEFVEKAWALFLEIQENGGFDAYVESGKLQESLEKVYNDRLKAVQTRKQSLIGTNIYANPVDELPAETNAAFASIKRLAIPFEQLREKYSATQPKIAILTFGKLKDFKPRADFVSGFFATAGVSPEQSGEILTVDAAKEWLQNANYDYVIVAAKDEDTKELVPTLLSVKPENLILDAAGKYKDEESAWLENGLNGFIFAGQNIVKKLNEVLESVKGAQQ</sequence>
<evidence type="ECO:0000256" key="3">
    <source>
        <dbReference type="ARBA" id="ARBA00022628"/>
    </source>
</evidence>
<dbReference type="GO" id="GO:0031419">
    <property type="term" value="F:cobalamin binding"/>
    <property type="evidence" value="ECO:0007669"/>
    <property type="project" value="UniProtKB-KW"/>
</dbReference>
<evidence type="ECO:0000313" key="8">
    <source>
        <dbReference type="Proteomes" id="UP000272238"/>
    </source>
</evidence>
<dbReference type="SUPFAM" id="SSF52242">
    <property type="entry name" value="Cobalamin (vitamin B12)-binding domain"/>
    <property type="match status" value="1"/>
</dbReference>
<dbReference type="InterPro" id="IPR036724">
    <property type="entry name" value="Cobalamin-bd_sf"/>
</dbReference>
<dbReference type="GO" id="GO:0046872">
    <property type="term" value="F:metal ion binding"/>
    <property type="evidence" value="ECO:0007669"/>
    <property type="project" value="InterPro"/>
</dbReference>
<comment type="cofactor">
    <cofactor evidence="1">
        <name>adenosylcob(III)alamin</name>
        <dbReference type="ChEBI" id="CHEBI:18408"/>
    </cofactor>
</comment>
<evidence type="ECO:0000256" key="5">
    <source>
        <dbReference type="ARBA" id="ARBA00023285"/>
    </source>
</evidence>
<dbReference type="PANTHER" id="PTHR48101:SF1">
    <property type="entry name" value="METHYLMALONYL-COA MUTASE, LARGE SUBUNIT"/>
    <property type="match status" value="1"/>
</dbReference>
<dbReference type="InterPro" id="IPR016176">
    <property type="entry name" value="Cbl-dep_enz_cat"/>
</dbReference>
<protein>
    <submittedName>
        <fullName evidence="7">Methylmalonyl-CoA mutase</fullName>
    </submittedName>
</protein>
<dbReference type="SUPFAM" id="SSF51703">
    <property type="entry name" value="Cobalamin (vitamin B12)-dependent enzymes"/>
    <property type="match status" value="1"/>
</dbReference>
<dbReference type="OrthoDB" id="9762378at2"/>
<keyword evidence="5" id="KW-0170">Cobalt</keyword>
<evidence type="ECO:0000256" key="1">
    <source>
        <dbReference type="ARBA" id="ARBA00001922"/>
    </source>
</evidence>
<gene>
    <name evidence="7" type="ORF">D8M03_11015</name>
</gene>
<dbReference type="EMBL" id="RBZN01000026">
    <property type="protein sequence ID" value="RKQ15938.1"/>
    <property type="molecule type" value="Genomic_DNA"/>
</dbReference>
<feature type="domain" description="Methylmalonyl-CoA mutase alpha/beta chain catalytic" evidence="6">
    <location>
        <begin position="174"/>
        <end position="413"/>
    </location>
</feature>
<dbReference type="Gene3D" id="3.40.50.280">
    <property type="entry name" value="Cobalamin-binding domain"/>
    <property type="match status" value="1"/>
</dbReference>
<dbReference type="PANTHER" id="PTHR48101">
    <property type="entry name" value="METHYLMALONYL-COA MUTASE, MITOCHONDRIAL-RELATED"/>
    <property type="match status" value="1"/>
</dbReference>
<dbReference type="RefSeq" id="WP_121214832.1">
    <property type="nucleotide sequence ID" value="NZ_RBZN01000026.1"/>
</dbReference>
<keyword evidence="3" id="KW-0846">Cobalamin</keyword>
<evidence type="ECO:0000256" key="2">
    <source>
        <dbReference type="ARBA" id="ARBA00008465"/>
    </source>
</evidence>
<evidence type="ECO:0000256" key="4">
    <source>
        <dbReference type="ARBA" id="ARBA00023235"/>
    </source>
</evidence>
<dbReference type="GO" id="GO:0016866">
    <property type="term" value="F:intramolecular transferase activity"/>
    <property type="evidence" value="ECO:0007669"/>
    <property type="project" value="InterPro"/>
</dbReference>
<organism evidence="7 8">
    <name type="scientific">Ureibacillus endophyticus</name>
    <dbReference type="NCBI Taxonomy" id="1978490"/>
    <lineage>
        <taxon>Bacteria</taxon>
        <taxon>Bacillati</taxon>
        <taxon>Bacillota</taxon>
        <taxon>Bacilli</taxon>
        <taxon>Bacillales</taxon>
        <taxon>Caryophanaceae</taxon>
        <taxon>Ureibacillus</taxon>
    </lineage>
</organism>